<keyword evidence="3" id="KW-1185">Reference proteome</keyword>
<dbReference type="EMBL" id="JAFIRN010000011">
    <property type="protein sequence ID" value="KAG5839271.1"/>
    <property type="molecule type" value="Genomic_DNA"/>
</dbReference>
<sequence length="112" mass="12414">MTGHNLHLFYCNFSKNLKLKNNNNNKKSPKPIYHFLPFFEVPAVVVSPCNVLNAVTCKAVDRGTVSQQFVPSSDTTDGPMCRTPSGQRTQGDNSGKKKTSNLSLIFHQTLCI</sequence>
<reference evidence="2" key="1">
    <citation type="submission" date="2021-01" db="EMBL/GenBank/DDBJ databases">
        <title>A chromosome-scale assembly of European eel, Anguilla anguilla.</title>
        <authorList>
            <person name="Henkel C."/>
            <person name="Jong-Raadsen S.A."/>
            <person name="Dufour S."/>
            <person name="Weltzien F.-A."/>
            <person name="Palstra A.P."/>
            <person name="Pelster B."/>
            <person name="Spaink H.P."/>
            <person name="Van Den Thillart G.E."/>
            <person name="Jansen H."/>
            <person name="Zahm M."/>
            <person name="Klopp C."/>
            <person name="Cedric C."/>
            <person name="Louis A."/>
            <person name="Berthelot C."/>
            <person name="Parey E."/>
            <person name="Roest Crollius H."/>
            <person name="Montfort J."/>
            <person name="Robinson-Rechavi M."/>
            <person name="Bucao C."/>
            <person name="Bouchez O."/>
            <person name="Gislard M."/>
            <person name="Lluch J."/>
            <person name="Milhes M."/>
            <person name="Lampietro C."/>
            <person name="Lopez Roques C."/>
            <person name="Donnadieu C."/>
            <person name="Braasch I."/>
            <person name="Desvignes T."/>
            <person name="Postlethwait J."/>
            <person name="Bobe J."/>
            <person name="Guiguen Y."/>
            <person name="Dirks R."/>
        </authorList>
    </citation>
    <scope>NUCLEOTIDE SEQUENCE</scope>
    <source>
        <strain evidence="2">Tag_6206</strain>
        <tissue evidence="2">Liver</tissue>
    </source>
</reference>
<dbReference type="Proteomes" id="UP001044222">
    <property type="component" value="Chromosome 11"/>
</dbReference>
<gene>
    <name evidence="2" type="ORF">ANANG_G00203270</name>
</gene>
<feature type="region of interest" description="Disordered" evidence="1">
    <location>
        <begin position="68"/>
        <end position="99"/>
    </location>
</feature>
<protein>
    <submittedName>
        <fullName evidence="2">Uncharacterized protein</fullName>
    </submittedName>
</protein>
<evidence type="ECO:0000313" key="2">
    <source>
        <dbReference type="EMBL" id="KAG5839271.1"/>
    </source>
</evidence>
<feature type="compositionally biased region" description="Polar residues" evidence="1">
    <location>
        <begin position="84"/>
        <end position="93"/>
    </location>
</feature>
<evidence type="ECO:0000313" key="3">
    <source>
        <dbReference type="Proteomes" id="UP001044222"/>
    </source>
</evidence>
<comment type="caution">
    <text evidence="2">The sequence shown here is derived from an EMBL/GenBank/DDBJ whole genome shotgun (WGS) entry which is preliminary data.</text>
</comment>
<accession>A0A9D3LZM6</accession>
<evidence type="ECO:0000256" key="1">
    <source>
        <dbReference type="SAM" id="MobiDB-lite"/>
    </source>
</evidence>
<organism evidence="2 3">
    <name type="scientific">Anguilla anguilla</name>
    <name type="common">European freshwater eel</name>
    <name type="synonym">Muraena anguilla</name>
    <dbReference type="NCBI Taxonomy" id="7936"/>
    <lineage>
        <taxon>Eukaryota</taxon>
        <taxon>Metazoa</taxon>
        <taxon>Chordata</taxon>
        <taxon>Craniata</taxon>
        <taxon>Vertebrata</taxon>
        <taxon>Euteleostomi</taxon>
        <taxon>Actinopterygii</taxon>
        <taxon>Neopterygii</taxon>
        <taxon>Teleostei</taxon>
        <taxon>Anguilliformes</taxon>
        <taxon>Anguillidae</taxon>
        <taxon>Anguilla</taxon>
    </lineage>
</organism>
<proteinExistence type="predicted"/>
<dbReference type="AlphaFoldDB" id="A0A9D3LZM6"/>
<name>A0A9D3LZM6_ANGAN</name>